<name>A0ABN7AAS3_9HEMI</name>
<accession>A0ABN7AAS3</accession>
<sequence>MAIAWLSVLLRTRSRILYAPVSNVEPICCLCGNARKRYSTDTTSDLEIVRTLKRIAELRTGKRHPYKIVNSLTEEDLLERFRNLEKLGVVNCNTVESLPLLSQHMFTVTNRVQVLRESGFLREAITAKRLAKFIKLSKERISTLKQQGIIPEYVDVMSHILQHVDLDPQHYPEGMLDQYATLATIRQEIVRAFVKKRFNMTDEEVKAKKANINSLAYKSFATINRNIRLIENEVGMPADTLKRHLYLLRVNPSNIEALLHDVDSIGGMDIQTALNSRPKIMCNSYGNLTKILKLLEEYNLPLHFNQAALKLFTLNHKTVRSRFSELDDIEYFSVYKEHPRLAILVISQKVAKKRLKLLDDANIQMKSLSLITDRRHFHKCVTEGYHVLGVQDLRHYLSNRYGSRFKELKDKLDRHPYWKYVPLVTVGRNQRFLSKHLSNDDILRCPIVLFYPDDRVQEEFSRLNAREGIDCCKENGQVKPEFVAPLIAYFIEKETNFSFDGFWQHDGSTSEPVDAPHTTISLGNL</sequence>
<reference evidence="1 2" key="1">
    <citation type="submission" date="2023-09" db="EMBL/GenBank/DDBJ databases">
        <title>Nesidiocoris tenuis whole genome shotgun sequence.</title>
        <authorList>
            <person name="Shibata T."/>
            <person name="Shimoda M."/>
            <person name="Kobayashi T."/>
            <person name="Uehara T."/>
        </authorList>
    </citation>
    <scope>NUCLEOTIDE SEQUENCE [LARGE SCALE GENOMIC DNA]</scope>
    <source>
        <strain evidence="1 2">Japan</strain>
    </source>
</reference>
<dbReference type="Proteomes" id="UP001307889">
    <property type="component" value="Chromosome 1"/>
</dbReference>
<keyword evidence="2" id="KW-1185">Reference proteome</keyword>
<protein>
    <recommendedName>
        <fullName evidence="3">Transcription termination factor 5, mitochondrial</fullName>
    </recommendedName>
</protein>
<organism evidence="1 2">
    <name type="scientific">Nesidiocoris tenuis</name>
    <dbReference type="NCBI Taxonomy" id="355587"/>
    <lineage>
        <taxon>Eukaryota</taxon>
        <taxon>Metazoa</taxon>
        <taxon>Ecdysozoa</taxon>
        <taxon>Arthropoda</taxon>
        <taxon>Hexapoda</taxon>
        <taxon>Insecta</taxon>
        <taxon>Pterygota</taxon>
        <taxon>Neoptera</taxon>
        <taxon>Paraneoptera</taxon>
        <taxon>Hemiptera</taxon>
        <taxon>Heteroptera</taxon>
        <taxon>Panheteroptera</taxon>
        <taxon>Cimicomorpha</taxon>
        <taxon>Miridae</taxon>
        <taxon>Dicyphina</taxon>
        <taxon>Nesidiocoris</taxon>
    </lineage>
</organism>
<gene>
    <name evidence="1" type="ORF">NTJ_01925</name>
</gene>
<dbReference type="PANTHER" id="PTHR15437:SF7">
    <property type="entry name" value="TRANSCRIPTION TERMINATION FACTOR 5, MITOCHONDRIAL"/>
    <property type="match status" value="1"/>
</dbReference>
<dbReference type="EMBL" id="AP028909">
    <property type="protein sequence ID" value="BES89118.1"/>
    <property type="molecule type" value="Genomic_DNA"/>
</dbReference>
<dbReference type="InterPro" id="IPR003690">
    <property type="entry name" value="MTERF"/>
</dbReference>
<dbReference type="PANTHER" id="PTHR15437">
    <property type="entry name" value="TRANSCRIPTION TERMINATION FACTOR, MITOCHONDRIAL"/>
    <property type="match status" value="1"/>
</dbReference>
<evidence type="ECO:0000313" key="2">
    <source>
        <dbReference type="Proteomes" id="UP001307889"/>
    </source>
</evidence>
<proteinExistence type="predicted"/>
<evidence type="ECO:0008006" key="3">
    <source>
        <dbReference type="Google" id="ProtNLM"/>
    </source>
</evidence>
<evidence type="ECO:0000313" key="1">
    <source>
        <dbReference type="EMBL" id="BES89118.1"/>
    </source>
</evidence>